<protein>
    <submittedName>
        <fullName evidence="1">Uncharacterized protein</fullName>
    </submittedName>
</protein>
<proteinExistence type="predicted"/>
<reference evidence="1" key="1">
    <citation type="submission" date="2019-04" db="EMBL/GenBank/DDBJ databases">
        <title>Microbes associate with the intestines of laboratory mice.</title>
        <authorList>
            <person name="Navarre W."/>
            <person name="Wong E."/>
            <person name="Huang K."/>
            <person name="Tropini C."/>
            <person name="Ng K."/>
            <person name="Yu B."/>
        </authorList>
    </citation>
    <scope>NUCLEOTIDE SEQUENCE</scope>
    <source>
        <strain evidence="1">NM01_1-7b</strain>
    </source>
</reference>
<dbReference type="EMBL" id="SRYA01000013">
    <property type="protein sequence ID" value="TGY96748.1"/>
    <property type="molecule type" value="Genomic_DNA"/>
</dbReference>
<dbReference type="Proteomes" id="UP000304953">
    <property type="component" value="Unassembled WGS sequence"/>
</dbReference>
<name>A0AC61RYB4_9FIRM</name>
<keyword evidence="2" id="KW-1185">Reference proteome</keyword>
<evidence type="ECO:0000313" key="1">
    <source>
        <dbReference type="EMBL" id="TGY96748.1"/>
    </source>
</evidence>
<organism evidence="1 2">
    <name type="scientific">Petralouisia muris</name>
    <dbReference type="NCBI Taxonomy" id="3032872"/>
    <lineage>
        <taxon>Bacteria</taxon>
        <taxon>Bacillati</taxon>
        <taxon>Bacillota</taxon>
        <taxon>Clostridia</taxon>
        <taxon>Lachnospirales</taxon>
        <taxon>Lachnospiraceae</taxon>
        <taxon>Petralouisia</taxon>
    </lineage>
</organism>
<accession>A0AC61RYB4</accession>
<sequence>MTKQMQETVAQRRAYVDEIRSSFYPDHPEKQGKESFRRYSSFSEEQEGEMKYSSLGIRTVIAILIFAVYIYCDQRQITFHQYQTRDVLKQIEWNPLPTEELEDMIKISLKSKA</sequence>
<evidence type="ECO:0000313" key="2">
    <source>
        <dbReference type="Proteomes" id="UP000304953"/>
    </source>
</evidence>
<comment type="caution">
    <text evidence="1">The sequence shown here is derived from an EMBL/GenBank/DDBJ whole genome shotgun (WGS) entry which is preliminary data.</text>
</comment>
<gene>
    <name evidence="1" type="ORF">E5329_08250</name>
</gene>